<comment type="caution">
    <text evidence="2">The sequence shown here is derived from an EMBL/GenBank/DDBJ whole genome shotgun (WGS) entry which is preliminary data.</text>
</comment>
<protein>
    <submittedName>
        <fullName evidence="2">Uncharacterized protein</fullName>
    </submittedName>
</protein>
<evidence type="ECO:0000256" key="1">
    <source>
        <dbReference type="SAM" id="MobiDB-lite"/>
    </source>
</evidence>
<accession>A0ABV3DSM1</accession>
<reference evidence="2 3" key="1">
    <citation type="submission" date="2024-06" db="EMBL/GenBank/DDBJ databases">
        <title>The Natural Products Discovery Center: Release of the First 8490 Sequenced Strains for Exploring Actinobacteria Biosynthetic Diversity.</title>
        <authorList>
            <person name="Kalkreuter E."/>
            <person name="Kautsar S.A."/>
            <person name="Yang D."/>
            <person name="Bader C.D."/>
            <person name="Teijaro C.N."/>
            <person name="Fluegel L."/>
            <person name="Davis C.M."/>
            <person name="Simpson J.R."/>
            <person name="Lauterbach L."/>
            <person name="Steele A.D."/>
            <person name="Gui C."/>
            <person name="Meng S."/>
            <person name="Li G."/>
            <person name="Viehrig K."/>
            <person name="Ye F."/>
            <person name="Su P."/>
            <person name="Kiefer A.F."/>
            <person name="Nichols A."/>
            <person name="Cepeda A.J."/>
            <person name="Yan W."/>
            <person name="Fan B."/>
            <person name="Jiang Y."/>
            <person name="Adhikari A."/>
            <person name="Zheng C.-J."/>
            <person name="Schuster L."/>
            <person name="Cowan T.M."/>
            <person name="Smanski M.J."/>
            <person name="Chevrette M.G."/>
            <person name="De Carvalho L.P.S."/>
            <person name="Shen B."/>
        </authorList>
    </citation>
    <scope>NUCLEOTIDE SEQUENCE [LARGE SCALE GENOMIC DNA]</scope>
    <source>
        <strain evidence="2 3">NPDC048946</strain>
    </source>
</reference>
<evidence type="ECO:0000313" key="2">
    <source>
        <dbReference type="EMBL" id="MEU8138247.1"/>
    </source>
</evidence>
<name>A0ABV3DSM1_9ACTN</name>
<sequence>MRRTGQSGRWGAVPPVSVDAPLPVPATGTHPAGWAVATRHTVTEPGREPYEVVMAVRVVDEAGAWRIDQYEPVDGADPRLSPHPAVAALLGGDRR</sequence>
<gene>
    <name evidence="2" type="ORF">AB0C36_32665</name>
</gene>
<dbReference type="Proteomes" id="UP001551482">
    <property type="component" value="Unassembled WGS sequence"/>
</dbReference>
<organism evidence="2 3">
    <name type="scientific">Streptodolium elevatio</name>
    <dbReference type="NCBI Taxonomy" id="3157996"/>
    <lineage>
        <taxon>Bacteria</taxon>
        <taxon>Bacillati</taxon>
        <taxon>Actinomycetota</taxon>
        <taxon>Actinomycetes</taxon>
        <taxon>Kitasatosporales</taxon>
        <taxon>Streptomycetaceae</taxon>
        <taxon>Streptodolium</taxon>
    </lineage>
</organism>
<feature type="region of interest" description="Disordered" evidence="1">
    <location>
        <begin position="1"/>
        <end position="30"/>
    </location>
</feature>
<dbReference type="EMBL" id="JBEZFP010000116">
    <property type="protein sequence ID" value="MEU8138247.1"/>
    <property type="molecule type" value="Genomic_DNA"/>
</dbReference>
<keyword evidence="3" id="KW-1185">Reference proteome</keyword>
<dbReference type="RefSeq" id="WP_358361322.1">
    <property type="nucleotide sequence ID" value="NZ_JBEZFP010000116.1"/>
</dbReference>
<proteinExistence type="predicted"/>
<evidence type="ECO:0000313" key="3">
    <source>
        <dbReference type="Proteomes" id="UP001551482"/>
    </source>
</evidence>